<evidence type="ECO:0000256" key="1">
    <source>
        <dbReference type="SAM" id="Phobius"/>
    </source>
</evidence>
<keyword evidence="1" id="KW-0472">Membrane</keyword>
<organism evidence="2 3">
    <name type="scientific">Streptomyces sparsogenes DSM 40356</name>
    <dbReference type="NCBI Taxonomy" id="1331668"/>
    <lineage>
        <taxon>Bacteria</taxon>
        <taxon>Bacillati</taxon>
        <taxon>Actinomycetota</taxon>
        <taxon>Actinomycetes</taxon>
        <taxon>Kitasatosporales</taxon>
        <taxon>Streptomycetaceae</taxon>
        <taxon>Streptomyces</taxon>
    </lineage>
</organism>
<keyword evidence="3" id="KW-1185">Reference proteome</keyword>
<dbReference type="STRING" id="67365.GCA_001704635_04461"/>
<dbReference type="RefSeq" id="WP_170066534.1">
    <property type="nucleotide sequence ID" value="NZ_ASQP01000243.1"/>
</dbReference>
<name>A0A1R1SIW4_9ACTN</name>
<reference evidence="2 3" key="1">
    <citation type="submission" date="2013-05" db="EMBL/GenBank/DDBJ databases">
        <title>Genome sequence of Streptomyces sparsogenes DSM 40356.</title>
        <authorList>
            <person name="Coyne S."/>
            <person name="Seebeck F.P."/>
        </authorList>
    </citation>
    <scope>NUCLEOTIDE SEQUENCE [LARGE SCALE GENOMIC DNA]</scope>
    <source>
        <strain evidence="2 3">DSM 40356</strain>
    </source>
</reference>
<dbReference type="EMBL" id="ASQP01000243">
    <property type="protein sequence ID" value="OMI38225.1"/>
    <property type="molecule type" value="Genomic_DNA"/>
</dbReference>
<dbReference type="Proteomes" id="UP000186168">
    <property type="component" value="Unassembled WGS sequence"/>
</dbReference>
<evidence type="ECO:0000313" key="3">
    <source>
        <dbReference type="Proteomes" id="UP000186168"/>
    </source>
</evidence>
<proteinExistence type="predicted"/>
<dbReference type="GeneID" id="96748781"/>
<evidence type="ECO:0000313" key="2">
    <source>
        <dbReference type="EMBL" id="OMI38225.1"/>
    </source>
</evidence>
<protein>
    <submittedName>
        <fullName evidence="2">Uncharacterized protein</fullName>
    </submittedName>
</protein>
<keyword evidence="1" id="KW-0812">Transmembrane</keyword>
<gene>
    <name evidence="2" type="ORF">SPAR_17160</name>
</gene>
<keyword evidence="1" id="KW-1133">Transmembrane helix</keyword>
<dbReference type="AlphaFoldDB" id="A0A1R1SIW4"/>
<comment type="caution">
    <text evidence="2">The sequence shown here is derived from an EMBL/GenBank/DDBJ whole genome shotgun (WGS) entry which is preliminary data.</text>
</comment>
<feature type="transmembrane region" description="Helical" evidence="1">
    <location>
        <begin position="12"/>
        <end position="39"/>
    </location>
</feature>
<accession>A0A1R1SIW4</accession>
<sequence>MRHRRPSPAERAALFVFRVARAGVAMGVPAGLLMLTVALCVAGDPAP</sequence>